<organism evidence="2 3">
    <name type="scientific">Byssothecium circinans</name>
    <dbReference type="NCBI Taxonomy" id="147558"/>
    <lineage>
        <taxon>Eukaryota</taxon>
        <taxon>Fungi</taxon>
        <taxon>Dikarya</taxon>
        <taxon>Ascomycota</taxon>
        <taxon>Pezizomycotina</taxon>
        <taxon>Dothideomycetes</taxon>
        <taxon>Pleosporomycetidae</taxon>
        <taxon>Pleosporales</taxon>
        <taxon>Massarineae</taxon>
        <taxon>Massarinaceae</taxon>
        <taxon>Byssothecium</taxon>
    </lineage>
</organism>
<accession>A0A6A5U1T9</accession>
<dbReference type="OrthoDB" id="6419443at2759"/>
<keyword evidence="3" id="KW-1185">Reference proteome</keyword>
<dbReference type="Proteomes" id="UP000800035">
    <property type="component" value="Unassembled WGS sequence"/>
</dbReference>
<evidence type="ECO:0000313" key="2">
    <source>
        <dbReference type="EMBL" id="KAF1957919.1"/>
    </source>
</evidence>
<sequence length="392" mass="43308">MAPPKPKAKQTTKPPPKRSKPTTKPSSSKGKEPTATSPSQIPLDLQQLLLNIFATSFPHRLDSDIKPLLQEIKGHLFNRDFAAAFAKQEFLEAYAVRWSPSRALGYLQVLEGLRGDLELFDGNGVEDKRVGGDGDRDGMEGVRKRCKVVCLGGGAGAEIVALAGWMKMMKKEFEQEDGSRPERKEDDVDETEATAASEPNISMEIIAIDIAAWGPVVDKLTHGIITNPPLSAYASAAAKQANTALLSSGDINISFHQHDILNLPPDTLSHALQDANLVTIMFTLNELYTTSLPLTQSFLLHLTKSLHLGAILLVVDSPGSYSTVSLNGAEKRYPMHWLLEYALLGTGGRDEGERGWVKVRGEVGWWFRLQEGLRYPIELENMRMQVHLYRRV</sequence>
<feature type="compositionally biased region" description="Basic and acidic residues" evidence="1">
    <location>
        <begin position="173"/>
        <end position="186"/>
    </location>
</feature>
<evidence type="ECO:0000256" key="1">
    <source>
        <dbReference type="SAM" id="MobiDB-lite"/>
    </source>
</evidence>
<feature type="region of interest" description="Disordered" evidence="1">
    <location>
        <begin position="1"/>
        <end position="39"/>
    </location>
</feature>
<feature type="region of interest" description="Disordered" evidence="1">
    <location>
        <begin position="173"/>
        <end position="196"/>
    </location>
</feature>
<name>A0A6A5U1T9_9PLEO</name>
<proteinExistence type="predicted"/>
<dbReference type="InterPro" id="IPR021463">
    <property type="entry name" value="Methyltransf_34"/>
</dbReference>
<reference evidence="2" key="1">
    <citation type="journal article" date="2020" name="Stud. Mycol.">
        <title>101 Dothideomycetes genomes: a test case for predicting lifestyles and emergence of pathogens.</title>
        <authorList>
            <person name="Haridas S."/>
            <person name="Albert R."/>
            <person name="Binder M."/>
            <person name="Bloem J."/>
            <person name="Labutti K."/>
            <person name="Salamov A."/>
            <person name="Andreopoulos B."/>
            <person name="Baker S."/>
            <person name="Barry K."/>
            <person name="Bills G."/>
            <person name="Bluhm B."/>
            <person name="Cannon C."/>
            <person name="Castanera R."/>
            <person name="Culley D."/>
            <person name="Daum C."/>
            <person name="Ezra D."/>
            <person name="Gonzalez J."/>
            <person name="Henrissat B."/>
            <person name="Kuo A."/>
            <person name="Liang C."/>
            <person name="Lipzen A."/>
            <person name="Lutzoni F."/>
            <person name="Magnuson J."/>
            <person name="Mondo S."/>
            <person name="Nolan M."/>
            <person name="Ohm R."/>
            <person name="Pangilinan J."/>
            <person name="Park H.-J."/>
            <person name="Ramirez L."/>
            <person name="Alfaro M."/>
            <person name="Sun H."/>
            <person name="Tritt A."/>
            <person name="Yoshinaga Y."/>
            <person name="Zwiers L.-H."/>
            <person name="Turgeon B."/>
            <person name="Goodwin S."/>
            <person name="Spatafora J."/>
            <person name="Crous P."/>
            <person name="Grigoriev I."/>
        </authorList>
    </citation>
    <scope>NUCLEOTIDE SEQUENCE</scope>
    <source>
        <strain evidence="2">CBS 675.92</strain>
    </source>
</reference>
<gene>
    <name evidence="2" type="ORF">CC80DRAFT_470019</name>
</gene>
<evidence type="ECO:0008006" key="4">
    <source>
        <dbReference type="Google" id="ProtNLM"/>
    </source>
</evidence>
<dbReference type="EMBL" id="ML976988">
    <property type="protein sequence ID" value="KAF1957919.1"/>
    <property type="molecule type" value="Genomic_DNA"/>
</dbReference>
<dbReference type="AlphaFoldDB" id="A0A6A5U1T9"/>
<protein>
    <recommendedName>
        <fullName evidence="4">25S rRNA (Uridine(2843)-N(3))-methyltransferase</fullName>
    </recommendedName>
</protein>
<evidence type="ECO:0000313" key="3">
    <source>
        <dbReference type="Proteomes" id="UP000800035"/>
    </source>
</evidence>
<feature type="compositionally biased region" description="Basic residues" evidence="1">
    <location>
        <begin position="1"/>
        <end position="21"/>
    </location>
</feature>
<dbReference type="Pfam" id="PF11312">
    <property type="entry name" value="Methyltransf_34"/>
    <property type="match status" value="1"/>
</dbReference>